<feature type="compositionally biased region" description="Basic and acidic residues" evidence="1">
    <location>
        <begin position="23"/>
        <end position="47"/>
    </location>
</feature>
<feature type="compositionally biased region" description="Basic and acidic residues" evidence="1">
    <location>
        <begin position="1"/>
        <end position="12"/>
    </location>
</feature>
<accession>A0A1G8JE29</accession>
<dbReference type="STRING" id="551996.SAMN05192573_11883"/>
<evidence type="ECO:0000313" key="2">
    <source>
        <dbReference type="EMBL" id="SDI29301.1"/>
    </source>
</evidence>
<gene>
    <name evidence="2" type="ORF">SAMN05192573_11883</name>
</gene>
<feature type="region of interest" description="Disordered" evidence="1">
    <location>
        <begin position="1"/>
        <end position="53"/>
    </location>
</feature>
<sequence length="53" mass="5864">MSIPKDIKKEGTRISPAKAGGQKAKEIKTEGPLSEKDEVKQAEERTNKGLKKR</sequence>
<protein>
    <submittedName>
        <fullName evidence="2">Uncharacterized protein</fullName>
    </submittedName>
</protein>
<evidence type="ECO:0000256" key="1">
    <source>
        <dbReference type="SAM" id="MobiDB-lite"/>
    </source>
</evidence>
<dbReference type="Proteomes" id="UP000199705">
    <property type="component" value="Unassembled WGS sequence"/>
</dbReference>
<dbReference type="AlphaFoldDB" id="A0A1G8JE29"/>
<keyword evidence="3" id="KW-1185">Reference proteome</keyword>
<evidence type="ECO:0000313" key="3">
    <source>
        <dbReference type="Proteomes" id="UP000199705"/>
    </source>
</evidence>
<organism evidence="2 3">
    <name type="scientific">Mucilaginibacter gossypii</name>
    <dbReference type="NCBI Taxonomy" id="551996"/>
    <lineage>
        <taxon>Bacteria</taxon>
        <taxon>Pseudomonadati</taxon>
        <taxon>Bacteroidota</taxon>
        <taxon>Sphingobacteriia</taxon>
        <taxon>Sphingobacteriales</taxon>
        <taxon>Sphingobacteriaceae</taxon>
        <taxon>Mucilaginibacter</taxon>
    </lineage>
</organism>
<name>A0A1G8JE29_9SPHI</name>
<dbReference type="RefSeq" id="WP_176844569.1">
    <property type="nucleotide sequence ID" value="NZ_FNCG01000018.1"/>
</dbReference>
<reference evidence="3" key="1">
    <citation type="submission" date="2016-10" db="EMBL/GenBank/DDBJ databases">
        <authorList>
            <person name="Varghese N."/>
            <person name="Submissions S."/>
        </authorList>
    </citation>
    <scope>NUCLEOTIDE SEQUENCE [LARGE SCALE GENOMIC DNA]</scope>
    <source>
        <strain evidence="3">Gh-67</strain>
    </source>
</reference>
<dbReference type="EMBL" id="FNCG01000018">
    <property type="protein sequence ID" value="SDI29301.1"/>
    <property type="molecule type" value="Genomic_DNA"/>
</dbReference>
<proteinExistence type="predicted"/>